<dbReference type="Pfam" id="PF00112">
    <property type="entry name" value="Peptidase_C1"/>
    <property type="match status" value="1"/>
</dbReference>
<keyword evidence="3" id="KW-0378">Hydrolase</keyword>
<proteinExistence type="inferred from homology"/>
<dbReference type="OrthoDB" id="10253408at2759"/>
<dbReference type="InterPro" id="IPR038765">
    <property type="entry name" value="Papain-like_cys_pep_sf"/>
</dbReference>
<dbReference type="SMART" id="SM00848">
    <property type="entry name" value="Inhibitor_I29"/>
    <property type="match status" value="1"/>
</dbReference>
<dbReference type="SMART" id="SM00645">
    <property type="entry name" value="Pept_C1"/>
    <property type="match status" value="1"/>
</dbReference>
<dbReference type="InterPro" id="IPR013201">
    <property type="entry name" value="Prot_inhib_I29"/>
</dbReference>
<keyword evidence="8" id="KW-1185">Reference proteome</keyword>
<dbReference type="PROSITE" id="PS50097">
    <property type="entry name" value="BTB"/>
    <property type="match status" value="1"/>
</dbReference>
<dbReference type="InterPro" id="IPR025660">
    <property type="entry name" value="Pept_his_AS"/>
</dbReference>
<dbReference type="InterPro" id="IPR039417">
    <property type="entry name" value="Peptidase_C1A_papain-like"/>
</dbReference>
<gene>
    <name evidence="7" type="ORF">PACLA_8A071575</name>
</gene>
<evidence type="ECO:0000256" key="6">
    <source>
        <dbReference type="ARBA" id="ARBA00023157"/>
    </source>
</evidence>
<dbReference type="GO" id="GO:0006508">
    <property type="term" value="P:proteolysis"/>
    <property type="evidence" value="ECO:0007669"/>
    <property type="project" value="UniProtKB-KW"/>
</dbReference>
<dbReference type="SUPFAM" id="SSF54695">
    <property type="entry name" value="POZ domain"/>
    <property type="match status" value="1"/>
</dbReference>
<evidence type="ECO:0000313" key="7">
    <source>
        <dbReference type="EMBL" id="CAB4001328.1"/>
    </source>
</evidence>
<comment type="caution">
    <text evidence="7">The sequence shown here is derived from an EMBL/GenBank/DDBJ whole genome shotgun (WGS) entry which is preliminary data.</text>
</comment>
<dbReference type="InterPro" id="IPR011333">
    <property type="entry name" value="SKP1/BTB/POZ_sf"/>
</dbReference>
<keyword evidence="5" id="KW-0865">Zymogen</keyword>
<dbReference type="PROSITE" id="PS00139">
    <property type="entry name" value="THIOL_PROTEASE_CYS"/>
    <property type="match status" value="1"/>
</dbReference>
<reference evidence="7" key="1">
    <citation type="submission" date="2020-04" db="EMBL/GenBank/DDBJ databases">
        <authorList>
            <person name="Alioto T."/>
            <person name="Alioto T."/>
            <person name="Gomez Garrido J."/>
        </authorList>
    </citation>
    <scope>NUCLEOTIDE SEQUENCE</scope>
    <source>
        <strain evidence="7">A484AB</strain>
    </source>
</reference>
<dbReference type="InterPro" id="IPR000668">
    <property type="entry name" value="Peptidase_C1A_C"/>
</dbReference>
<dbReference type="InterPro" id="IPR025661">
    <property type="entry name" value="Pept_asp_AS"/>
</dbReference>
<evidence type="ECO:0000256" key="3">
    <source>
        <dbReference type="ARBA" id="ARBA00022801"/>
    </source>
</evidence>
<dbReference type="PROSITE" id="PS00640">
    <property type="entry name" value="THIOL_PROTEASE_ASN"/>
    <property type="match status" value="1"/>
</dbReference>
<dbReference type="InterPro" id="IPR000169">
    <property type="entry name" value="Pept_cys_AS"/>
</dbReference>
<keyword evidence="4" id="KW-0788">Thiol protease</keyword>
<dbReference type="Pfam" id="PF00651">
    <property type="entry name" value="BTB"/>
    <property type="match status" value="1"/>
</dbReference>
<dbReference type="PROSITE" id="PS00639">
    <property type="entry name" value="THIOL_PROTEASE_HIS"/>
    <property type="match status" value="1"/>
</dbReference>
<evidence type="ECO:0000313" key="8">
    <source>
        <dbReference type="Proteomes" id="UP001152795"/>
    </source>
</evidence>
<accession>A0A7D9E6S4</accession>
<dbReference type="InterPro" id="IPR013128">
    <property type="entry name" value="Peptidase_C1A"/>
</dbReference>
<dbReference type="SMART" id="SM00225">
    <property type="entry name" value="BTB"/>
    <property type="match status" value="1"/>
</dbReference>
<evidence type="ECO:0000256" key="2">
    <source>
        <dbReference type="ARBA" id="ARBA00022670"/>
    </source>
</evidence>
<keyword evidence="6" id="KW-1015">Disulfide bond</keyword>
<dbReference type="Gene3D" id="3.90.70.10">
    <property type="entry name" value="Cysteine proteinases"/>
    <property type="match status" value="1"/>
</dbReference>
<dbReference type="PRINTS" id="PR00705">
    <property type="entry name" value="PAPAIN"/>
</dbReference>
<dbReference type="GO" id="GO:0008234">
    <property type="term" value="F:cysteine-type peptidase activity"/>
    <property type="evidence" value="ECO:0007669"/>
    <property type="project" value="UniProtKB-KW"/>
</dbReference>
<dbReference type="Pfam" id="PF07707">
    <property type="entry name" value="BACK"/>
    <property type="match status" value="1"/>
</dbReference>
<name>A0A7D9E6S4_PARCT</name>
<dbReference type="SUPFAM" id="SSF54001">
    <property type="entry name" value="Cysteine proteinases"/>
    <property type="match status" value="1"/>
</dbReference>
<protein>
    <submittedName>
        <fullName evidence="7">Cathepsin L1-like</fullName>
    </submittedName>
</protein>
<keyword evidence="2" id="KW-0645">Protease</keyword>
<dbReference type="InterPro" id="IPR011705">
    <property type="entry name" value="BACK"/>
</dbReference>
<dbReference type="AlphaFoldDB" id="A0A7D9E6S4"/>
<dbReference type="EMBL" id="CACRXK020004056">
    <property type="protein sequence ID" value="CAB4001328.1"/>
    <property type="molecule type" value="Genomic_DNA"/>
</dbReference>
<evidence type="ECO:0000256" key="5">
    <source>
        <dbReference type="ARBA" id="ARBA00023145"/>
    </source>
</evidence>
<dbReference type="InterPro" id="IPR000210">
    <property type="entry name" value="BTB/POZ_dom"/>
</dbReference>
<dbReference type="Pfam" id="PF08246">
    <property type="entry name" value="Inhibitor_I29"/>
    <property type="match status" value="1"/>
</dbReference>
<dbReference type="Proteomes" id="UP001152795">
    <property type="component" value="Unassembled WGS sequence"/>
</dbReference>
<evidence type="ECO:0000256" key="1">
    <source>
        <dbReference type="ARBA" id="ARBA00008455"/>
    </source>
</evidence>
<dbReference type="FunFam" id="3.90.70.10:FF:000006">
    <property type="entry name" value="Cathepsin S"/>
    <property type="match status" value="1"/>
</dbReference>
<dbReference type="SMART" id="SM00875">
    <property type="entry name" value="BACK"/>
    <property type="match status" value="1"/>
</dbReference>
<dbReference type="Gene3D" id="1.25.40.420">
    <property type="match status" value="1"/>
</dbReference>
<dbReference type="Gene3D" id="3.30.710.10">
    <property type="entry name" value="Potassium Channel Kv1.1, Chain A"/>
    <property type="match status" value="1"/>
</dbReference>
<dbReference type="CDD" id="cd02248">
    <property type="entry name" value="Peptidase_C1A"/>
    <property type="match status" value="1"/>
</dbReference>
<feature type="non-terminal residue" evidence="7">
    <location>
        <position position="610"/>
    </location>
</feature>
<sequence length="610" mass="69031">MQRHNYKCYKKFFAHKYVLATSSAVFYAMFYGELAEKNSVVHLSDTDEESLQEFLRFLYTDECNLTTNNAVFVLYLAKKYIVPSLVQKCFEYFDANCAVENVFILLQQAIQFDENKLEEKCWDFIDLQTSEAVASDGFFEINQATLVQLLKREPLKIKEVDLFKAVLKWSEAECSRKGIEANAKNKRAAMGNAIYQIRFASMTLQDFAQNVPQSAIKPFHCTMPFDFEQTMACNGFSISNFVYFIEKVPRGGSMIHARGMLRDFRKALGVRLNFLATLTDSLLWFVCFVCISQTYGKLELPGNDAEWEIWKKFHGKVYENEYVENYRKAIWQANLEFIKEHNNDKSNFTLGMNQLGDLTPTEYRALMLGAKYPGDQAKDTGSTYLPPSGYKLPATVDWRTKGYVTPVKNQGQCGSCWAFSSTGSLEGQHFKKTGNLVSLSEQNLVDCCIGTYGNKGCQGGWMDNAFTYIKDNGGIDTEASYPYYGRELGYCYFKSSTVGATDTGHMDITKYSEQDLQIAVASIGPISVAIDASHQSFQLYRDGVYYESACSTTLLDHAVLVVGYGSLNGQDYWLVKNSWGTNWGMDGYIMMARNRNNQCGIATTASYPLV</sequence>
<comment type="similarity">
    <text evidence="1">Belongs to the peptidase C1 family.</text>
</comment>
<organism evidence="7 8">
    <name type="scientific">Paramuricea clavata</name>
    <name type="common">Red gorgonian</name>
    <name type="synonym">Violescent sea-whip</name>
    <dbReference type="NCBI Taxonomy" id="317549"/>
    <lineage>
        <taxon>Eukaryota</taxon>
        <taxon>Metazoa</taxon>
        <taxon>Cnidaria</taxon>
        <taxon>Anthozoa</taxon>
        <taxon>Octocorallia</taxon>
        <taxon>Malacalcyonacea</taxon>
        <taxon>Plexauridae</taxon>
        <taxon>Paramuricea</taxon>
    </lineage>
</organism>
<evidence type="ECO:0000256" key="4">
    <source>
        <dbReference type="ARBA" id="ARBA00022807"/>
    </source>
</evidence>
<dbReference type="PANTHER" id="PTHR12411">
    <property type="entry name" value="CYSTEINE PROTEASE FAMILY C1-RELATED"/>
    <property type="match status" value="1"/>
</dbReference>